<evidence type="ECO:0000256" key="3">
    <source>
        <dbReference type="ARBA" id="ARBA00034003"/>
    </source>
</evidence>
<gene>
    <name evidence="5" type="ORF">PUW80_01980</name>
</gene>
<reference evidence="5 6" key="1">
    <citation type="submission" date="2023-02" db="EMBL/GenBank/DDBJ databases">
        <title>Study of novel species of the Microbacterium genus.</title>
        <authorList>
            <person name="Arroyo-Herrera I."/>
            <person name="Roman-Ponce B."/>
            <person name="Vasquez-Murrieta M.S."/>
        </authorList>
    </citation>
    <scope>NUCLEOTIDE SEQUENCE [LARGE SCALE GENOMIC DNA]</scope>
    <source>
        <strain evidence="5 6">NE1TT3</strain>
    </source>
</reference>
<sequence length="329" mass="35680">MTVPLPAELQPPLEVALPRPAGAIPAGSALPGGAVYEPKWDGFRLLVVVDDEEVSLWSRQGKNLTRYFPDIAAAAAEQLPRGVVVDGEAVVWQDGRLSFDALQHRLTSSASTALRTSRQTPASYAAFDLLALADQDVRGLTLQDRRALLTELAREWRAPLHLSPATTYLEEAERWFVDLASAGMEGVVAKGAADPYRGGQRQWVKIKRRDTLDVICGAVIGARSRPRELVIGLPVDGELRIVGRSTPLRPATSTSLGRLLRSPGAAHPWPETVSPGALDRFNSRGPVAVQLTLVAPLVVEISTDIAKTGVSFRHAVRFLRARPDLPAHW</sequence>
<dbReference type="CDD" id="cd07905">
    <property type="entry name" value="Adenylation_DNA_ligase_LigC"/>
    <property type="match status" value="1"/>
</dbReference>
<evidence type="ECO:0000313" key="6">
    <source>
        <dbReference type="Proteomes" id="UP001218170"/>
    </source>
</evidence>
<dbReference type="InterPro" id="IPR044119">
    <property type="entry name" value="Adenylation_LigC-like"/>
</dbReference>
<accession>A0ABT5SF42</accession>
<dbReference type="PANTHER" id="PTHR45674:SF4">
    <property type="entry name" value="DNA LIGASE 1"/>
    <property type="match status" value="1"/>
</dbReference>
<organism evidence="5 6">
    <name type="scientific">Microbacterium thalli</name>
    <dbReference type="NCBI Taxonomy" id="3027921"/>
    <lineage>
        <taxon>Bacteria</taxon>
        <taxon>Bacillati</taxon>
        <taxon>Actinomycetota</taxon>
        <taxon>Actinomycetes</taxon>
        <taxon>Micrococcales</taxon>
        <taxon>Microbacteriaceae</taxon>
        <taxon>Microbacterium</taxon>
    </lineage>
</organism>
<dbReference type="PROSITE" id="PS50160">
    <property type="entry name" value="DNA_LIGASE_A3"/>
    <property type="match status" value="1"/>
</dbReference>
<evidence type="ECO:0000313" key="5">
    <source>
        <dbReference type="EMBL" id="MDD7961115.1"/>
    </source>
</evidence>
<comment type="similarity">
    <text evidence="1">Belongs to the ATP-dependent DNA ligase family.</text>
</comment>
<name>A0ABT5SF42_9MICO</name>
<evidence type="ECO:0000259" key="4">
    <source>
        <dbReference type="PROSITE" id="PS50160"/>
    </source>
</evidence>
<protein>
    <submittedName>
        <fullName evidence="5">ATP-dependent DNA ligase</fullName>
    </submittedName>
</protein>
<dbReference type="PANTHER" id="PTHR45674">
    <property type="entry name" value="DNA LIGASE 1/3 FAMILY MEMBER"/>
    <property type="match status" value="1"/>
</dbReference>
<comment type="catalytic activity">
    <reaction evidence="3">
        <text>ATP + (deoxyribonucleotide)n-3'-hydroxyl + 5'-phospho-(deoxyribonucleotide)m = (deoxyribonucleotide)n+m + AMP + diphosphate.</text>
        <dbReference type="EC" id="6.5.1.1"/>
    </reaction>
</comment>
<evidence type="ECO:0000256" key="2">
    <source>
        <dbReference type="ARBA" id="ARBA00022598"/>
    </source>
</evidence>
<keyword evidence="2 5" id="KW-0436">Ligase</keyword>
<proteinExistence type="inferred from homology"/>
<keyword evidence="6" id="KW-1185">Reference proteome</keyword>
<dbReference type="InterPro" id="IPR012310">
    <property type="entry name" value="DNA_ligase_ATP-dep_cent"/>
</dbReference>
<dbReference type="SUPFAM" id="SSF56091">
    <property type="entry name" value="DNA ligase/mRNA capping enzyme, catalytic domain"/>
    <property type="match status" value="1"/>
</dbReference>
<dbReference type="EMBL" id="JAQZCI010000001">
    <property type="protein sequence ID" value="MDD7961115.1"/>
    <property type="molecule type" value="Genomic_DNA"/>
</dbReference>
<feature type="domain" description="ATP-dependent DNA ligase family profile" evidence="4">
    <location>
        <begin position="115"/>
        <end position="208"/>
    </location>
</feature>
<dbReference type="Proteomes" id="UP001218170">
    <property type="component" value="Unassembled WGS sequence"/>
</dbReference>
<dbReference type="Pfam" id="PF01068">
    <property type="entry name" value="DNA_ligase_A_M"/>
    <property type="match status" value="1"/>
</dbReference>
<evidence type="ECO:0000256" key="1">
    <source>
        <dbReference type="ARBA" id="ARBA00007572"/>
    </source>
</evidence>
<dbReference type="InterPro" id="IPR050191">
    <property type="entry name" value="ATP-dep_DNA_ligase"/>
</dbReference>
<dbReference type="InterPro" id="IPR012340">
    <property type="entry name" value="NA-bd_OB-fold"/>
</dbReference>
<dbReference type="Gene3D" id="2.40.50.140">
    <property type="entry name" value="Nucleic acid-binding proteins"/>
    <property type="match status" value="1"/>
</dbReference>
<dbReference type="Gene3D" id="3.30.470.30">
    <property type="entry name" value="DNA ligase/mRNA capping enzyme"/>
    <property type="match status" value="1"/>
</dbReference>
<comment type="caution">
    <text evidence="5">The sequence shown here is derived from an EMBL/GenBank/DDBJ whole genome shotgun (WGS) entry which is preliminary data.</text>
</comment>
<dbReference type="GO" id="GO:0016874">
    <property type="term" value="F:ligase activity"/>
    <property type="evidence" value="ECO:0007669"/>
    <property type="project" value="UniProtKB-KW"/>
</dbReference>